<feature type="transmembrane region" description="Helical" evidence="1">
    <location>
        <begin position="51"/>
        <end position="84"/>
    </location>
</feature>
<keyword evidence="1" id="KW-0812">Transmembrane</keyword>
<reference evidence="2 3" key="1">
    <citation type="journal article" date="2011" name="J. Bacteriol.">
        <title>Draft genome sequence of Sporolactobacillus inulinus strain CASD, an efficient D-lactic acid-producing bacterium with high-concentration lactate tolerance capability.</title>
        <authorList>
            <person name="Yu B."/>
            <person name="Su F."/>
            <person name="Wang L."/>
            <person name="Xu K."/>
            <person name="Zhao B."/>
            <person name="Xu P."/>
        </authorList>
    </citation>
    <scope>NUCLEOTIDE SEQUENCE [LARGE SCALE GENOMIC DNA]</scope>
    <source>
        <strain evidence="2 3">CASD</strain>
    </source>
</reference>
<name>A0A0U1QL89_9BACL</name>
<gene>
    <name evidence="2" type="ORF">SINU_12780</name>
</gene>
<keyword evidence="2" id="KW-0282">Flagellum</keyword>
<dbReference type="Proteomes" id="UP000035553">
    <property type="component" value="Unassembled WGS sequence"/>
</dbReference>
<protein>
    <submittedName>
        <fullName evidence="2">Flagellar basal body rod protein</fullName>
    </submittedName>
</protein>
<comment type="caution">
    <text evidence="2">The sequence shown here is derived from an EMBL/GenBank/DDBJ whole genome shotgun (WGS) entry which is preliminary data.</text>
</comment>
<keyword evidence="2" id="KW-0966">Cell projection</keyword>
<organism evidence="2 3">
    <name type="scientific">Sporolactobacillus inulinus CASD</name>
    <dbReference type="NCBI Taxonomy" id="1069536"/>
    <lineage>
        <taxon>Bacteria</taxon>
        <taxon>Bacillati</taxon>
        <taxon>Bacillota</taxon>
        <taxon>Bacilli</taxon>
        <taxon>Bacillales</taxon>
        <taxon>Sporolactobacillaceae</taxon>
        <taxon>Sporolactobacillus</taxon>
    </lineage>
</organism>
<dbReference type="AlphaFoldDB" id="A0A0U1QL89"/>
<dbReference type="RefSeq" id="WP_010026076.1">
    <property type="nucleotide sequence ID" value="NZ_AFVQ02000187.1"/>
</dbReference>
<evidence type="ECO:0000256" key="1">
    <source>
        <dbReference type="SAM" id="Phobius"/>
    </source>
</evidence>
<keyword evidence="2" id="KW-0969">Cilium</keyword>
<keyword evidence="3" id="KW-1185">Reference proteome</keyword>
<evidence type="ECO:0000313" key="2">
    <source>
        <dbReference type="EMBL" id="KLI01569.1"/>
    </source>
</evidence>
<keyword evidence="1" id="KW-0472">Membrane</keyword>
<accession>A0A0U1QL89</accession>
<dbReference type="STRING" id="1069536.SINU_12780"/>
<dbReference type="EMBL" id="AFVQ02000187">
    <property type="protein sequence ID" value="KLI01569.1"/>
    <property type="molecule type" value="Genomic_DNA"/>
</dbReference>
<dbReference type="OrthoDB" id="2971941at2"/>
<sequence length="117" mass="12751">MKKIALYLLGAVSLIILLTQVGPLIGLIISLAVLYFAFKKFTRTDSTGVKLFWGIIGIIALCFSLGNVPALIGVAALAGIYVAYKALKNDKTADPQPKDPFDNFEKEWKEFANKSSI</sequence>
<feature type="transmembrane region" description="Helical" evidence="1">
    <location>
        <begin position="7"/>
        <end position="36"/>
    </location>
</feature>
<keyword evidence="1" id="KW-1133">Transmembrane helix</keyword>
<proteinExistence type="predicted"/>
<evidence type="ECO:0000313" key="3">
    <source>
        <dbReference type="Proteomes" id="UP000035553"/>
    </source>
</evidence>